<comment type="caution">
    <text evidence="9">The sequence shown here is derived from an EMBL/GenBank/DDBJ whole genome shotgun (WGS) entry which is preliminary data.</text>
</comment>
<evidence type="ECO:0000256" key="4">
    <source>
        <dbReference type="ARBA" id="ARBA00023139"/>
    </source>
</evidence>
<evidence type="ECO:0000256" key="6">
    <source>
        <dbReference type="PIRNR" id="PIRNR002854"/>
    </source>
</evidence>
<evidence type="ECO:0000256" key="1">
    <source>
        <dbReference type="ARBA" id="ARBA00004193"/>
    </source>
</evidence>
<dbReference type="InterPro" id="IPR004872">
    <property type="entry name" value="Lipoprotein_NlpA"/>
</dbReference>
<dbReference type="RefSeq" id="WP_025152509.1">
    <property type="nucleotide sequence ID" value="NZ_CAXOSH010000002.1"/>
</dbReference>
<dbReference type="PIRSF" id="PIRSF002854">
    <property type="entry name" value="MetQ"/>
    <property type="match status" value="1"/>
</dbReference>
<evidence type="ECO:0000256" key="7">
    <source>
        <dbReference type="PIRSR" id="PIRSR002854-1"/>
    </source>
</evidence>
<evidence type="ECO:0000313" key="9">
    <source>
        <dbReference type="EMBL" id="KJF78984.1"/>
    </source>
</evidence>
<proteinExistence type="inferred from homology"/>
<name>A0A0D8LB19_MORMO</name>
<dbReference type="CDD" id="cd13598">
    <property type="entry name" value="PBP2_lipoprotein_IlpA_like"/>
    <property type="match status" value="1"/>
</dbReference>
<comment type="subcellular location">
    <subcellularLocation>
        <location evidence="1">Cell membrane</location>
        <topology evidence="1">Lipid-anchor</topology>
    </subcellularLocation>
</comment>
<dbReference type="PATRIC" id="fig|582.24.peg.717"/>
<evidence type="ECO:0000256" key="2">
    <source>
        <dbReference type="ARBA" id="ARBA00022729"/>
    </source>
</evidence>
<feature type="signal peptide" evidence="8">
    <location>
        <begin position="1"/>
        <end position="23"/>
    </location>
</feature>
<dbReference type="PANTHER" id="PTHR30429">
    <property type="entry name" value="D-METHIONINE-BINDING LIPOPROTEIN METQ"/>
    <property type="match status" value="1"/>
</dbReference>
<dbReference type="Gene3D" id="3.40.190.10">
    <property type="entry name" value="Periplasmic binding protein-like II"/>
    <property type="match status" value="2"/>
</dbReference>
<dbReference type="GO" id="GO:0005886">
    <property type="term" value="C:plasma membrane"/>
    <property type="evidence" value="ECO:0007669"/>
    <property type="project" value="UniProtKB-SubCell"/>
</dbReference>
<dbReference type="EMBL" id="JZSH01000012">
    <property type="protein sequence ID" value="KJF78984.1"/>
    <property type="molecule type" value="Genomic_DNA"/>
</dbReference>
<dbReference type="SUPFAM" id="SSF53850">
    <property type="entry name" value="Periplasmic binding protein-like II"/>
    <property type="match status" value="1"/>
</dbReference>
<comment type="similarity">
    <text evidence="6">Belongs to the nlpA lipoprotein family.</text>
</comment>
<accession>A0A0D8LB19</accession>
<keyword evidence="4" id="KW-0564">Palmitate</keyword>
<dbReference type="PROSITE" id="PS51257">
    <property type="entry name" value="PROKAR_LIPOPROTEIN"/>
    <property type="match status" value="1"/>
</dbReference>
<evidence type="ECO:0000256" key="3">
    <source>
        <dbReference type="ARBA" id="ARBA00023136"/>
    </source>
</evidence>
<protein>
    <recommendedName>
        <fullName evidence="6">Lipoprotein</fullName>
    </recommendedName>
</protein>
<dbReference type="Proteomes" id="UP000032582">
    <property type="component" value="Unassembled WGS sequence"/>
</dbReference>
<evidence type="ECO:0000256" key="5">
    <source>
        <dbReference type="ARBA" id="ARBA00023288"/>
    </source>
</evidence>
<dbReference type="Pfam" id="PF03180">
    <property type="entry name" value="Lipoprotein_9"/>
    <property type="match status" value="1"/>
</dbReference>
<keyword evidence="3" id="KW-0472">Membrane</keyword>
<organism evidence="9 10">
    <name type="scientific">Morganella morganii</name>
    <name type="common">Proteus morganii</name>
    <dbReference type="NCBI Taxonomy" id="582"/>
    <lineage>
        <taxon>Bacteria</taxon>
        <taxon>Pseudomonadati</taxon>
        <taxon>Pseudomonadota</taxon>
        <taxon>Gammaproteobacteria</taxon>
        <taxon>Enterobacterales</taxon>
        <taxon>Morganellaceae</taxon>
        <taxon>Morganella</taxon>
    </lineage>
</organism>
<evidence type="ECO:0000313" key="10">
    <source>
        <dbReference type="Proteomes" id="UP000032582"/>
    </source>
</evidence>
<sequence length="267" mass="29230">MRKIIVSALLACTTLLAVSCSQNDDEKPLKVAINTGPDQAIWEEVVKVAKEKQGLDVDVIAFNDYVLPNEALRNNDVDANAFQTVPYYEAQSKERGYQFEVIGKTFIFPIAAYSKKIKSAAGLPDGATVAISNEATTLGRSLLLLQAQGLIKLKDGVGYLPTTLDIIENPKKLKFAEIDTPQLTRTLDDPDVYLSIINNNFSSQVGLSAARDGLFMEGADSPYVNLIVVRAADKDNEKLKKLVAAFQSDEVLKKADEVYKGDAVRAW</sequence>
<keyword evidence="2 8" id="KW-0732">Signal</keyword>
<dbReference type="NCBIfam" id="TIGR00363">
    <property type="entry name" value="MetQ/NlpA family lipoprotein"/>
    <property type="match status" value="1"/>
</dbReference>
<dbReference type="PANTHER" id="PTHR30429:SF1">
    <property type="entry name" value="D-METHIONINE-BINDING LIPOPROTEIN METQ-RELATED"/>
    <property type="match status" value="1"/>
</dbReference>
<reference evidence="9 10" key="1">
    <citation type="submission" date="2015-02" db="EMBL/GenBank/DDBJ databases">
        <title>Whole genome shotgun sequencing of cultured foodborne pathogen.</title>
        <authorList>
            <person name="Timme R."/>
            <person name="Allard M.W."/>
            <person name="Strain E."/>
            <person name="Evans P.S."/>
            <person name="Brown E."/>
        </authorList>
    </citation>
    <scope>NUCLEOTIDE SEQUENCE [LARGE SCALE GENOMIC DNA]</scope>
    <source>
        <strain evidence="9 10">GCSL-TSO-24</strain>
    </source>
</reference>
<gene>
    <name evidence="9" type="primary">metQ</name>
    <name evidence="9" type="ORF">UA45_02430</name>
</gene>
<keyword evidence="5 6" id="KW-0449">Lipoprotein</keyword>
<evidence type="ECO:0000256" key="8">
    <source>
        <dbReference type="SAM" id="SignalP"/>
    </source>
</evidence>
<dbReference type="AlphaFoldDB" id="A0A0D8LB19"/>
<feature type="chain" id="PRO_5002332589" description="Lipoprotein" evidence="8">
    <location>
        <begin position="24"/>
        <end position="267"/>
    </location>
</feature>
<feature type="lipid moiety-binding region" description="S-diacylglycerol cysteine" evidence="7">
    <location>
        <position position="20"/>
    </location>
</feature>